<keyword evidence="3" id="KW-1185">Reference proteome</keyword>
<keyword evidence="1" id="KW-1133">Transmembrane helix</keyword>
<evidence type="ECO:0000256" key="1">
    <source>
        <dbReference type="SAM" id="Phobius"/>
    </source>
</evidence>
<gene>
    <name evidence="2" type="ORF">TrLO_g11175</name>
</gene>
<name>A0A9W7FE97_9STRA</name>
<sequence length="179" mass="20041">MKPKRTDPFYMRFLILYFISFIYFSDAMGLVGSLRKAFNQILKLRTSVSKLPPTELSEFICQTVQTVLTRGTAAMIPMFFFGFETVACFTSQNSLDNGQCKIISSAAFMLSLYLATFTVMSVAGKAVPFRDMRTAHFAYADGALLNLKWWQTLQGCLLFATAVAAIYLLTVLGVEGHYI</sequence>
<feature type="transmembrane region" description="Helical" evidence="1">
    <location>
        <begin position="72"/>
        <end position="90"/>
    </location>
</feature>
<feature type="transmembrane region" description="Helical" evidence="1">
    <location>
        <begin position="12"/>
        <end position="34"/>
    </location>
</feature>
<dbReference type="AlphaFoldDB" id="A0A9W7FE97"/>
<dbReference type="EMBL" id="BRXW01000150">
    <property type="protein sequence ID" value="GMI10541.1"/>
    <property type="molecule type" value="Genomic_DNA"/>
</dbReference>
<comment type="caution">
    <text evidence="2">The sequence shown here is derived from an EMBL/GenBank/DDBJ whole genome shotgun (WGS) entry which is preliminary data.</text>
</comment>
<keyword evidence="1" id="KW-0472">Membrane</keyword>
<feature type="transmembrane region" description="Helical" evidence="1">
    <location>
        <begin position="102"/>
        <end position="123"/>
    </location>
</feature>
<reference evidence="3" key="1">
    <citation type="journal article" date="2023" name="Commun. Biol.">
        <title>Genome analysis of Parmales, the sister group of diatoms, reveals the evolutionary specialization of diatoms from phago-mixotrophs to photoautotrophs.</title>
        <authorList>
            <person name="Ban H."/>
            <person name="Sato S."/>
            <person name="Yoshikawa S."/>
            <person name="Yamada K."/>
            <person name="Nakamura Y."/>
            <person name="Ichinomiya M."/>
            <person name="Sato N."/>
            <person name="Blanc-Mathieu R."/>
            <person name="Endo H."/>
            <person name="Kuwata A."/>
            <person name="Ogata H."/>
        </authorList>
    </citation>
    <scope>NUCLEOTIDE SEQUENCE [LARGE SCALE GENOMIC DNA]</scope>
    <source>
        <strain evidence="3">NIES 3700</strain>
    </source>
</reference>
<proteinExistence type="predicted"/>
<organism evidence="2 3">
    <name type="scientific">Triparma laevis f. longispina</name>
    <dbReference type="NCBI Taxonomy" id="1714387"/>
    <lineage>
        <taxon>Eukaryota</taxon>
        <taxon>Sar</taxon>
        <taxon>Stramenopiles</taxon>
        <taxon>Ochrophyta</taxon>
        <taxon>Bolidophyceae</taxon>
        <taxon>Parmales</taxon>
        <taxon>Triparmaceae</taxon>
        <taxon>Triparma</taxon>
    </lineage>
</organism>
<dbReference type="Proteomes" id="UP001165122">
    <property type="component" value="Unassembled WGS sequence"/>
</dbReference>
<feature type="transmembrane region" description="Helical" evidence="1">
    <location>
        <begin position="152"/>
        <end position="174"/>
    </location>
</feature>
<keyword evidence="1" id="KW-0812">Transmembrane</keyword>
<accession>A0A9W7FE97</accession>
<evidence type="ECO:0000313" key="2">
    <source>
        <dbReference type="EMBL" id="GMI10541.1"/>
    </source>
</evidence>
<evidence type="ECO:0000313" key="3">
    <source>
        <dbReference type="Proteomes" id="UP001165122"/>
    </source>
</evidence>
<protein>
    <submittedName>
        <fullName evidence="2">Uncharacterized protein</fullName>
    </submittedName>
</protein>